<feature type="domain" description="D-isomer specific 2-hydroxyacid dehydrogenase catalytic" evidence="6">
    <location>
        <begin position="42"/>
        <end position="329"/>
    </location>
</feature>
<dbReference type="EMBL" id="JBIYEW010000003">
    <property type="protein sequence ID" value="MFK4641342.1"/>
    <property type="molecule type" value="Genomic_DNA"/>
</dbReference>
<dbReference type="Proteomes" id="UP001620520">
    <property type="component" value="Unassembled WGS sequence"/>
</dbReference>
<keyword evidence="4" id="KW-0520">NAD</keyword>
<keyword evidence="2" id="KW-0028">Amino-acid biosynthesis</keyword>
<dbReference type="CDD" id="cd12169">
    <property type="entry name" value="PGDH_like_1"/>
    <property type="match status" value="1"/>
</dbReference>
<organism evidence="8 9">
    <name type="scientific">Paenarthrobacter histidinolovorans</name>
    <dbReference type="NCBI Taxonomy" id="43664"/>
    <lineage>
        <taxon>Bacteria</taxon>
        <taxon>Bacillati</taxon>
        <taxon>Actinomycetota</taxon>
        <taxon>Actinomycetes</taxon>
        <taxon>Micrococcales</taxon>
        <taxon>Micrococcaceae</taxon>
        <taxon>Paenarthrobacter</taxon>
    </lineage>
</organism>
<evidence type="ECO:0000256" key="5">
    <source>
        <dbReference type="RuleBase" id="RU003719"/>
    </source>
</evidence>
<dbReference type="InterPro" id="IPR029752">
    <property type="entry name" value="D-isomer_DH_CS1"/>
</dbReference>
<dbReference type="InterPro" id="IPR036291">
    <property type="entry name" value="NAD(P)-bd_dom_sf"/>
</dbReference>
<dbReference type="SUPFAM" id="SSF52283">
    <property type="entry name" value="Formate/glycerate dehydrogenase catalytic domain-like"/>
    <property type="match status" value="1"/>
</dbReference>
<dbReference type="InterPro" id="IPR006139">
    <property type="entry name" value="D-isomer_2_OHA_DH_cat_dom"/>
</dbReference>
<protein>
    <submittedName>
        <fullName evidence="8">Phosphoglycerate dehydrogenase-like enzyme</fullName>
    </submittedName>
</protein>
<gene>
    <name evidence="8" type="ORF">ABIA52_004231</name>
</gene>
<dbReference type="PANTHER" id="PTHR42789:SF1">
    <property type="entry name" value="D-ISOMER SPECIFIC 2-HYDROXYACID DEHYDROGENASE FAMILY PROTEIN (AFU_ORTHOLOGUE AFUA_6G10090)"/>
    <property type="match status" value="1"/>
</dbReference>
<dbReference type="Gene3D" id="3.40.50.720">
    <property type="entry name" value="NAD(P)-binding Rossmann-like Domain"/>
    <property type="match status" value="2"/>
</dbReference>
<dbReference type="SUPFAM" id="SSF51735">
    <property type="entry name" value="NAD(P)-binding Rossmann-fold domains"/>
    <property type="match status" value="1"/>
</dbReference>
<evidence type="ECO:0000259" key="7">
    <source>
        <dbReference type="Pfam" id="PF02826"/>
    </source>
</evidence>
<name>A0ABW8NCM5_9MICC</name>
<dbReference type="PROSITE" id="PS00065">
    <property type="entry name" value="D_2_HYDROXYACID_DH_1"/>
    <property type="match status" value="1"/>
</dbReference>
<evidence type="ECO:0000256" key="3">
    <source>
        <dbReference type="ARBA" id="ARBA00023002"/>
    </source>
</evidence>
<feature type="domain" description="D-isomer specific 2-hydroxyacid dehydrogenase NAD-binding" evidence="7">
    <location>
        <begin position="130"/>
        <end position="302"/>
    </location>
</feature>
<keyword evidence="9" id="KW-1185">Reference proteome</keyword>
<evidence type="ECO:0000256" key="1">
    <source>
        <dbReference type="ARBA" id="ARBA00005854"/>
    </source>
</evidence>
<evidence type="ECO:0000256" key="4">
    <source>
        <dbReference type="ARBA" id="ARBA00023027"/>
    </source>
</evidence>
<evidence type="ECO:0000313" key="9">
    <source>
        <dbReference type="Proteomes" id="UP001620520"/>
    </source>
</evidence>
<keyword evidence="3 5" id="KW-0560">Oxidoreductase</keyword>
<comment type="caution">
    <text evidence="8">The sequence shown here is derived from an EMBL/GenBank/DDBJ whole genome shotgun (WGS) entry which is preliminary data.</text>
</comment>
<dbReference type="Pfam" id="PF00389">
    <property type="entry name" value="2-Hacid_dh"/>
    <property type="match status" value="1"/>
</dbReference>
<sequence>MVFSTTSRCGEEIAVTQFRLAILDDYQQVSGDYAPWDSLPDDGVKVSVFSAPFLSEDQAVAALTPFDIIVAMRERTRFPQNVLDSLPNLKLLVTTGMANAAIDLEAATERGIVVCGTGGSPAAAPELTWALLLAFARNLPVEENSLRAGDWQTGVGFELEGKTLGIVGLGKIGKRMAGYAKAFGMDVLAWSQNLTTEAAEAAGARLVSKEELFSESDIVTLHLRLSERTQGIVGSEELRLLGPDGVLVNTARGPLVDEVALIRALEEGWIRGAALDVFEEEPLPAGHALLHSPRTVLTPHIGYVTHESYRKFYGEAFEDVKAWLEGAPVRVISG</sequence>
<dbReference type="PANTHER" id="PTHR42789">
    <property type="entry name" value="D-ISOMER SPECIFIC 2-HYDROXYACID DEHYDROGENASE FAMILY PROTEIN (AFU_ORTHOLOGUE AFUA_6G10090)"/>
    <property type="match status" value="1"/>
</dbReference>
<comment type="similarity">
    <text evidence="1 5">Belongs to the D-isomer specific 2-hydroxyacid dehydrogenase family.</text>
</comment>
<evidence type="ECO:0000259" key="6">
    <source>
        <dbReference type="Pfam" id="PF00389"/>
    </source>
</evidence>
<evidence type="ECO:0000256" key="2">
    <source>
        <dbReference type="ARBA" id="ARBA00022605"/>
    </source>
</evidence>
<accession>A0ABW8NCM5</accession>
<proteinExistence type="inferred from homology"/>
<dbReference type="InterPro" id="IPR050857">
    <property type="entry name" value="D-2-hydroxyacid_DH"/>
</dbReference>
<dbReference type="Pfam" id="PF02826">
    <property type="entry name" value="2-Hacid_dh_C"/>
    <property type="match status" value="1"/>
</dbReference>
<reference evidence="8 9" key="1">
    <citation type="submission" date="2024-10" db="EMBL/GenBank/DDBJ databases">
        <title>Novel secondary metabolite-producing bacteria for plant disease control.</title>
        <authorList>
            <person name="Chevrette M."/>
        </authorList>
    </citation>
    <scope>NUCLEOTIDE SEQUENCE [LARGE SCALE GENOMIC DNA]</scope>
    <source>
        <strain evidence="8 9">J30 TE3557</strain>
    </source>
</reference>
<dbReference type="InterPro" id="IPR006140">
    <property type="entry name" value="D-isomer_DH_NAD-bd"/>
</dbReference>
<evidence type="ECO:0000313" key="8">
    <source>
        <dbReference type="EMBL" id="MFK4641342.1"/>
    </source>
</evidence>